<keyword evidence="3" id="KW-1185">Reference proteome</keyword>
<keyword evidence="2" id="KW-0808">Transferase</keyword>
<dbReference type="RefSeq" id="WP_010518221.1">
    <property type="nucleotide sequence ID" value="NZ_AFOE01000018.1"/>
</dbReference>
<comment type="caution">
    <text evidence="2">The sequence shown here is derived from an EMBL/GenBank/DDBJ whole genome shotgun (WGS) entry which is preliminary data.</text>
</comment>
<sequence>MSYLDATQDLYKAAALTPDVGLCCTTNPIWQFPGLSIPKIMQEMNYGCGSTVSAQDLVNNPKILYVGVGGGMELLQFSYFSRQTGGVTGVDSVDEMLEASKKNFKIAEEENDWFQSDFVNLVKGDALALPVADESIDVAAQNCLFNIFKMEDLKKAVAEMYRVLKPHGRLVMSDPICEQPMNDALRNDDRLRALCLSGSIPMKDYIKVLTDAGFGTIEIRAKHSYRVLSPNHYPTDELIHIESIEIAAIKDPMPADGPCVFTGKTAIYYGDEAYFDDGAGHVLMQNQPLAVCDKTAAALGKAHPQIHISESTYHYNGGGCC</sequence>
<proteinExistence type="predicted"/>
<name>A0A1V6LQS2_9FLAO</name>
<protein>
    <submittedName>
        <fullName evidence="2">SAM-dependent methyltransferase</fullName>
    </submittedName>
</protein>
<organism evidence="2 3">
    <name type="scientific">Croceivirga radicis</name>
    <dbReference type="NCBI Taxonomy" id="1929488"/>
    <lineage>
        <taxon>Bacteria</taxon>
        <taxon>Pseudomonadati</taxon>
        <taxon>Bacteroidota</taxon>
        <taxon>Flavobacteriia</taxon>
        <taxon>Flavobacteriales</taxon>
        <taxon>Flavobacteriaceae</taxon>
        <taxon>Croceivirga</taxon>
    </lineage>
</organism>
<dbReference type="NCBIfam" id="NF038099">
    <property type="entry name" value="AsSugarArsM"/>
    <property type="match status" value="1"/>
</dbReference>
<dbReference type="InterPro" id="IPR013216">
    <property type="entry name" value="Methyltransf_11"/>
</dbReference>
<reference evidence="2 3" key="1">
    <citation type="submission" date="2016-12" db="EMBL/GenBank/DDBJ databases">
        <authorList>
            <person name="Song W.-J."/>
            <person name="Kurnit D.M."/>
        </authorList>
    </citation>
    <scope>NUCLEOTIDE SEQUENCE [LARGE SCALE GENOMIC DNA]</scope>
    <source>
        <strain evidence="2 3">HSG9</strain>
    </source>
</reference>
<dbReference type="OrthoDB" id="9770553at2"/>
<feature type="domain" description="Methyltransferase type 11" evidence="1">
    <location>
        <begin position="64"/>
        <end position="172"/>
    </location>
</feature>
<dbReference type="CDD" id="cd02440">
    <property type="entry name" value="AdoMet_MTases"/>
    <property type="match status" value="1"/>
</dbReference>
<dbReference type="EMBL" id="MTBC01000006">
    <property type="protein sequence ID" value="OQD42522.1"/>
    <property type="molecule type" value="Genomic_DNA"/>
</dbReference>
<evidence type="ECO:0000313" key="3">
    <source>
        <dbReference type="Proteomes" id="UP000191680"/>
    </source>
</evidence>
<dbReference type="PANTHER" id="PTHR43591">
    <property type="entry name" value="METHYLTRANSFERASE"/>
    <property type="match status" value="1"/>
</dbReference>
<dbReference type="GO" id="GO:0008757">
    <property type="term" value="F:S-adenosylmethionine-dependent methyltransferase activity"/>
    <property type="evidence" value="ECO:0007669"/>
    <property type="project" value="InterPro"/>
</dbReference>
<evidence type="ECO:0000313" key="2">
    <source>
        <dbReference type="EMBL" id="OQD42522.1"/>
    </source>
</evidence>
<dbReference type="GO" id="GO:0032259">
    <property type="term" value="P:methylation"/>
    <property type="evidence" value="ECO:0007669"/>
    <property type="project" value="UniProtKB-KW"/>
</dbReference>
<evidence type="ECO:0000259" key="1">
    <source>
        <dbReference type="Pfam" id="PF08241"/>
    </source>
</evidence>
<dbReference type="Pfam" id="PF08241">
    <property type="entry name" value="Methyltransf_11"/>
    <property type="match status" value="1"/>
</dbReference>
<dbReference type="Gene3D" id="3.40.50.150">
    <property type="entry name" value="Vaccinia Virus protein VP39"/>
    <property type="match status" value="1"/>
</dbReference>
<keyword evidence="2" id="KW-0489">Methyltransferase</keyword>
<dbReference type="AlphaFoldDB" id="A0A1V6LQS2"/>
<gene>
    <name evidence="2" type="ORF">BUL40_10400</name>
</gene>
<accession>A0A1V6LQS2</accession>
<dbReference type="SUPFAM" id="SSF53335">
    <property type="entry name" value="S-adenosyl-L-methionine-dependent methyltransferases"/>
    <property type="match status" value="1"/>
</dbReference>
<dbReference type="Proteomes" id="UP000191680">
    <property type="component" value="Unassembled WGS sequence"/>
</dbReference>
<dbReference type="InterPro" id="IPR029063">
    <property type="entry name" value="SAM-dependent_MTases_sf"/>
</dbReference>